<evidence type="ECO:0000313" key="3">
    <source>
        <dbReference type="Proteomes" id="UP000726737"/>
    </source>
</evidence>
<feature type="region of interest" description="Disordered" evidence="1">
    <location>
        <begin position="229"/>
        <end position="272"/>
    </location>
</feature>
<name>A0A9P6TZG6_9FUNG</name>
<feature type="region of interest" description="Disordered" evidence="1">
    <location>
        <begin position="141"/>
        <end position="193"/>
    </location>
</feature>
<evidence type="ECO:0000256" key="1">
    <source>
        <dbReference type="SAM" id="MobiDB-lite"/>
    </source>
</evidence>
<dbReference type="InterPro" id="IPR032675">
    <property type="entry name" value="LRR_dom_sf"/>
</dbReference>
<comment type="caution">
    <text evidence="2">The sequence shown here is derived from an EMBL/GenBank/DDBJ whole genome shotgun (WGS) entry which is preliminary data.</text>
</comment>
<sequence>MSFVPKGPSLESLPLECIQAILENLSNDCRALYGLLLMNKAWFQMVLPFLYRSPMTLIDATWPKLSPYSQVLKKEVPPTVVSTLASEAGAGAGAGSETETDAAASDQSSSYSGSVIITDDTRSGMLPPSSDANCAVNSRIGRSVSSARRTSTASSTGGGYGYGYAPRNHSRSSSHSSTRSMTGDAFQHGRNEAVLQKDQRERLVKRKKMLVLWVFLNCTLSEKEHRTLESIPNASEDKDKGDNGSNGNINSTNRNTDNSTAHTAPATSLLSQDRNPNLDMDVVFFRPMVDYLSHYTHYYHPGLRFIIWKMFPTIEDAFTIEWRLINHCPWRIRELFLESVQLQDMVPLVAKLETLHRIRTCHESWDVHGSIEFMRQHNQLFGTVRMLELEAYLPDNHDTVMNDDISELISQVDHLKVLELSGFETLRAQLDIIPRRDLKVLRLNCGSLNPDMSPTTTSLEEFASAVSDTATASAETTDGRMSFSTFLSQCRQMEDLMLKPVDENILEWAVQERRDFQAGHLSSTPSSPSPSTPLAHEPAPHLVPLRTIELSGTDSEHVALAISQAAEAFQDTLEVIKANSYSYKSNRTQRSLSWRCPMPRLRILKIVGRSNLPFDFRSLQYCPALKVLDLSKYSGMRTCSEALLLNIKYLTRLEYLGLSSFDHLTDSTLRTILGCMPGLKHLRLAIGDSASSATVSSAIAGGSGSGKGSSSARASGIFIGGSGSTSIAPNGDSDMLFRSPFSALSLSSSSAASSTPSPVSSFMNTPPAPTAPQQQPQQPTGTFNIIVGQIQNQHTQYSYHQPPPPPSISSSPLYQPFVSTSASGSGTSSAYDMASSARSTSSLMDRFQLENTHLSLEGILDAIDGFSDNKDQLEKLSIVLGKLDFEDHYRRLEVYNQQHPRLEITVYRYAHAV</sequence>
<dbReference type="AlphaFoldDB" id="A0A9P6TZG6"/>
<gene>
    <name evidence="2" type="ORF">BG011_006499</name>
</gene>
<feature type="compositionally biased region" description="Polar residues" evidence="1">
    <location>
        <begin position="243"/>
        <end position="272"/>
    </location>
</feature>
<dbReference type="SUPFAM" id="SSF52047">
    <property type="entry name" value="RNI-like"/>
    <property type="match status" value="1"/>
</dbReference>
<dbReference type="EMBL" id="JAAAJA010000473">
    <property type="protein sequence ID" value="KAG0253193.1"/>
    <property type="molecule type" value="Genomic_DNA"/>
</dbReference>
<accession>A0A9P6TZG6</accession>
<protein>
    <recommendedName>
        <fullName evidence="4">F-box domain-containing protein</fullName>
    </recommendedName>
</protein>
<organism evidence="2 3">
    <name type="scientific">Mortierella polycephala</name>
    <dbReference type="NCBI Taxonomy" id="41804"/>
    <lineage>
        <taxon>Eukaryota</taxon>
        <taxon>Fungi</taxon>
        <taxon>Fungi incertae sedis</taxon>
        <taxon>Mucoromycota</taxon>
        <taxon>Mortierellomycotina</taxon>
        <taxon>Mortierellomycetes</taxon>
        <taxon>Mortierellales</taxon>
        <taxon>Mortierellaceae</taxon>
        <taxon>Mortierella</taxon>
    </lineage>
</organism>
<feature type="compositionally biased region" description="Low complexity" evidence="1">
    <location>
        <begin position="141"/>
        <end position="155"/>
    </location>
</feature>
<dbReference type="Gene3D" id="3.80.10.10">
    <property type="entry name" value="Ribonuclease Inhibitor"/>
    <property type="match status" value="1"/>
</dbReference>
<feature type="region of interest" description="Disordered" evidence="1">
    <location>
        <begin position="755"/>
        <end position="779"/>
    </location>
</feature>
<evidence type="ECO:0000313" key="2">
    <source>
        <dbReference type="EMBL" id="KAG0253193.1"/>
    </source>
</evidence>
<dbReference type="OrthoDB" id="2330282at2759"/>
<feature type="compositionally biased region" description="Low complexity" evidence="1">
    <location>
        <begin position="171"/>
        <end position="180"/>
    </location>
</feature>
<dbReference type="Proteomes" id="UP000726737">
    <property type="component" value="Unassembled WGS sequence"/>
</dbReference>
<keyword evidence="3" id="KW-1185">Reference proteome</keyword>
<evidence type="ECO:0008006" key="4">
    <source>
        <dbReference type="Google" id="ProtNLM"/>
    </source>
</evidence>
<reference evidence="2" key="1">
    <citation type="journal article" date="2020" name="Fungal Divers.">
        <title>Resolving the Mortierellaceae phylogeny through synthesis of multi-gene phylogenetics and phylogenomics.</title>
        <authorList>
            <person name="Vandepol N."/>
            <person name="Liber J."/>
            <person name="Desiro A."/>
            <person name="Na H."/>
            <person name="Kennedy M."/>
            <person name="Barry K."/>
            <person name="Grigoriev I.V."/>
            <person name="Miller A.N."/>
            <person name="O'Donnell K."/>
            <person name="Stajich J.E."/>
            <person name="Bonito G."/>
        </authorList>
    </citation>
    <scope>NUCLEOTIDE SEQUENCE</scope>
    <source>
        <strain evidence="2">KOD948</strain>
    </source>
</reference>
<proteinExistence type="predicted"/>
<feature type="region of interest" description="Disordered" evidence="1">
    <location>
        <begin position="517"/>
        <end position="538"/>
    </location>
</feature>